<accession>A0A2G1W561</accession>
<evidence type="ECO:0000313" key="2">
    <source>
        <dbReference type="Proteomes" id="UP000225740"/>
    </source>
</evidence>
<protein>
    <submittedName>
        <fullName evidence="1">Uncharacterized protein</fullName>
    </submittedName>
</protein>
<dbReference type="EMBL" id="NIZW01000012">
    <property type="protein sequence ID" value="PHQ34166.1"/>
    <property type="molecule type" value="Genomic_DNA"/>
</dbReference>
<proteinExistence type="predicted"/>
<organism evidence="1 2">
    <name type="scientific">Rhodopirellula bahusiensis</name>
    <dbReference type="NCBI Taxonomy" id="2014065"/>
    <lineage>
        <taxon>Bacteria</taxon>
        <taxon>Pseudomonadati</taxon>
        <taxon>Planctomycetota</taxon>
        <taxon>Planctomycetia</taxon>
        <taxon>Pirellulales</taxon>
        <taxon>Pirellulaceae</taxon>
        <taxon>Rhodopirellula</taxon>
    </lineage>
</organism>
<name>A0A2G1W561_9BACT</name>
<evidence type="ECO:0000313" key="1">
    <source>
        <dbReference type="EMBL" id="PHQ34166.1"/>
    </source>
</evidence>
<reference evidence="1 2" key="1">
    <citation type="submission" date="2017-06" db="EMBL/GenBank/DDBJ databases">
        <title>Description of Rhodopirellula bahusiensis sp. nov.</title>
        <authorList>
            <person name="Kizina J."/>
            <person name="Harder J."/>
        </authorList>
    </citation>
    <scope>NUCLEOTIDE SEQUENCE [LARGE SCALE GENOMIC DNA]</scope>
    <source>
        <strain evidence="1 2">SWK21</strain>
    </source>
</reference>
<dbReference type="AlphaFoldDB" id="A0A2G1W561"/>
<sequence>MIVLLASPAKSQEGAKEVDTVTRCIAAVGRGRIVISGLQKVSRPIRSSEMFGHNHVSRLGVSLGCTWEHWRLPTPFKCRKTPADLLRC</sequence>
<comment type="caution">
    <text evidence="1">The sequence shown here is derived from an EMBL/GenBank/DDBJ whole genome shotgun (WGS) entry which is preliminary data.</text>
</comment>
<dbReference type="Proteomes" id="UP000225740">
    <property type="component" value="Unassembled WGS sequence"/>
</dbReference>
<gene>
    <name evidence="1" type="ORF">CEE69_16065</name>
</gene>
<keyword evidence="2" id="KW-1185">Reference proteome</keyword>